<comment type="caution">
    <text evidence="2">The sequence shown here is derived from an EMBL/GenBank/DDBJ whole genome shotgun (WGS) entry which is preliminary data.</text>
</comment>
<dbReference type="AlphaFoldDB" id="A0A4Q2U512"/>
<dbReference type="RefSeq" id="WP_129228986.1">
    <property type="nucleotide sequence ID" value="NZ_QYBB01000037.1"/>
</dbReference>
<keyword evidence="1" id="KW-0812">Transmembrane</keyword>
<evidence type="ECO:0000256" key="1">
    <source>
        <dbReference type="SAM" id="Phobius"/>
    </source>
</evidence>
<feature type="transmembrane region" description="Helical" evidence="1">
    <location>
        <begin position="48"/>
        <end position="74"/>
    </location>
</feature>
<name>A0A4Q2U512_9HYPH</name>
<organism evidence="2 3">
    <name type="scientific">Lichenibacterium minor</name>
    <dbReference type="NCBI Taxonomy" id="2316528"/>
    <lineage>
        <taxon>Bacteria</taxon>
        <taxon>Pseudomonadati</taxon>
        <taxon>Pseudomonadota</taxon>
        <taxon>Alphaproteobacteria</taxon>
        <taxon>Hyphomicrobiales</taxon>
        <taxon>Lichenihabitantaceae</taxon>
        <taxon>Lichenibacterium</taxon>
    </lineage>
</organism>
<feature type="transmembrane region" description="Helical" evidence="1">
    <location>
        <begin position="80"/>
        <end position="103"/>
    </location>
</feature>
<dbReference type="InterPro" id="IPR009937">
    <property type="entry name" value="Phage_holin_3_6"/>
</dbReference>
<accession>A0A4Q2U512</accession>
<protein>
    <submittedName>
        <fullName evidence="2">Phage holin family protein</fullName>
    </submittedName>
</protein>
<proteinExistence type="predicted"/>
<dbReference type="OrthoDB" id="8253466at2"/>
<keyword evidence="1" id="KW-1133">Transmembrane helix</keyword>
<evidence type="ECO:0000313" key="3">
    <source>
        <dbReference type="Proteomes" id="UP000290759"/>
    </source>
</evidence>
<gene>
    <name evidence="2" type="ORF">D3273_21720</name>
</gene>
<reference evidence="2 3" key="2">
    <citation type="submission" date="2019-02" db="EMBL/GenBank/DDBJ databases">
        <title>'Lichenibacterium ramalinii' gen. nov. sp. nov., 'Lichenibacterium minor' gen. nov. sp. nov.</title>
        <authorList>
            <person name="Pankratov T."/>
        </authorList>
    </citation>
    <scope>NUCLEOTIDE SEQUENCE [LARGE SCALE GENOMIC DNA]</scope>
    <source>
        <strain evidence="2 3">RmlP026</strain>
    </source>
</reference>
<dbReference type="Pfam" id="PF07332">
    <property type="entry name" value="Phage_holin_3_6"/>
    <property type="match status" value="1"/>
</dbReference>
<keyword evidence="3" id="KW-1185">Reference proteome</keyword>
<evidence type="ECO:0000313" key="2">
    <source>
        <dbReference type="EMBL" id="RYC29895.1"/>
    </source>
</evidence>
<reference evidence="2 3" key="1">
    <citation type="submission" date="2018-12" db="EMBL/GenBank/DDBJ databases">
        <authorList>
            <person name="Grouzdev D.S."/>
            <person name="Krutkina M.S."/>
        </authorList>
    </citation>
    <scope>NUCLEOTIDE SEQUENCE [LARGE SCALE GENOMIC DNA]</scope>
    <source>
        <strain evidence="2 3">RmlP026</strain>
    </source>
</reference>
<keyword evidence="1" id="KW-0472">Membrane</keyword>
<dbReference type="EMBL" id="QYBB01000037">
    <property type="protein sequence ID" value="RYC29895.1"/>
    <property type="molecule type" value="Genomic_DNA"/>
</dbReference>
<sequence>MSFESPGRPSTPSLFADALSQMTVLFETEIRLVRTEISEKISLAIKAVVVLLAAAVLLLVGLLLVLFGVVYVVVALGLPTWGAFLAVGGFFVAVGAIALYVALNRLSADNLMPKQSMDQLGKDATIVKEQVK</sequence>
<dbReference type="Proteomes" id="UP000290759">
    <property type="component" value="Unassembled WGS sequence"/>
</dbReference>